<dbReference type="GO" id="GO:0005524">
    <property type="term" value="F:ATP binding"/>
    <property type="evidence" value="ECO:0007669"/>
    <property type="project" value="UniProtKB-UniRule"/>
</dbReference>
<evidence type="ECO:0000256" key="5">
    <source>
        <dbReference type="ARBA" id="ARBA00022741"/>
    </source>
</evidence>
<dbReference type="KEGG" id="dko:I596_428"/>
<dbReference type="HAMAP" id="MF_00276">
    <property type="entry name" value="KdpC"/>
    <property type="match status" value="1"/>
</dbReference>
<gene>
    <name evidence="11" type="primary">kdpC</name>
    <name evidence="12" type="ORF">I596_428</name>
</gene>
<evidence type="ECO:0000256" key="10">
    <source>
        <dbReference type="ARBA" id="ARBA00023136"/>
    </source>
</evidence>
<comment type="subcellular location">
    <subcellularLocation>
        <location evidence="11">Cell membrane</location>
        <topology evidence="11">Single-pass membrane protein</topology>
    </subcellularLocation>
</comment>
<dbReference type="AlphaFoldDB" id="A0A167GEA8"/>
<comment type="subunit">
    <text evidence="11">The system is composed of three essential subunits: KdpA, KdpB and KdpC.</text>
</comment>
<evidence type="ECO:0000256" key="7">
    <source>
        <dbReference type="ARBA" id="ARBA00022958"/>
    </source>
</evidence>
<dbReference type="PATRIC" id="fig|1300342.3.peg.416"/>
<evidence type="ECO:0000256" key="2">
    <source>
        <dbReference type="ARBA" id="ARBA00022475"/>
    </source>
</evidence>
<dbReference type="PANTHER" id="PTHR30042">
    <property type="entry name" value="POTASSIUM-TRANSPORTING ATPASE C CHAIN"/>
    <property type="match status" value="1"/>
</dbReference>
<dbReference type="NCBIfam" id="NF001454">
    <property type="entry name" value="PRK00315.1"/>
    <property type="match status" value="1"/>
</dbReference>
<keyword evidence="6 11" id="KW-0067">ATP-binding</keyword>
<evidence type="ECO:0000256" key="3">
    <source>
        <dbReference type="ARBA" id="ARBA00022538"/>
    </source>
</evidence>
<keyword evidence="7 11" id="KW-0630">Potassium</keyword>
<dbReference type="EMBL" id="CP015249">
    <property type="protein sequence ID" value="ANB16465.1"/>
    <property type="molecule type" value="Genomic_DNA"/>
</dbReference>
<dbReference type="Pfam" id="PF02669">
    <property type="entry name" value="KdpC"/>
    <property type="match status" value="1"/>
</dbReference>
<evidence type="ECO:0000256" key="1">
    <source>
        <dbReference type="ARBA" id="ARBA00022448"/>
    </source>
</evidence>
<dbReference type="GO" id="GO:0008556">
    <property type="term" value="F:P-type potassium transmembrane transporter activity"/>
    <property type="evidence" value="ECO:0007669"/>
    <property type="project" value="InterPro"/>
</dbReference>
<keyword evidence="13" id="KW-1185">Reference proteome</keyword>
<evidence type="ECO:0000256" key="11">
    <source>
        <dbReference type="HAMAP-Rule" id="MF_00276"/>
    </source>
</evidence>
<keyword evidence="9 11" id="KW-0406">Ion transport</keyword>
<keyword evidence="3 11" id="KW-0633">Potassium transport</keyword>
<dbReference type="RefSeq" id="WP_067643431.1">
    <property type="nucleotide sequence ID" value="NZ_CP015249.1"/>
</dbReference>
<dbReference type="GO" id="GO:0005886">
    <property type="term" value="C:plasma membrane"/>
    <property type="evidence" value="ECO:0007669"/>
    <property type="project" value="UniProtKB-SubCell"/>
</dbReference>
<evidence type="ECO:0000313" key="13">
    <source>
        <dbReference type="Proteomes" id="UP000076830"/>
    </source>
</evidence>
<sequence>MNAASPTAFPADHGLVRAGVVLAVIILLGLGLAYALAGAALGRLAFPEAAGGSPVVRDGHVVGSALLAQPFADPRYFSPRPSAAGYDPMAAAGSNQARTNPDLRRRLAEATAAVAAREGVAAAEVPPELVTQSGSGLDPHISPAAARIQMARVAAARGLDPAIVARLLAERTEAPQFGLLGQPRINVLQLNLALDALPARIPAGSAPPPRSGAQ</sequence>
<evidence type="ECO:0000256" key="8">
    <source>
        <dbReference type="ARBA" id="ARBA00022989"/>
    </source>
</evidence>
<organism evidence="12 13">
    <name type="scientific">Dokdonella koreensis DS-123</name>
    <dbReference type="NCBI Taxonomy" id="1300342"/>
    <lineage>
        <taxon>Bacteria</taxon>
        <taxon>Pseudomonadati</taxon>
        <taxon>Pseudomonadota</taxon>
        <taxon>Gammaproteobacteria</taxon>
        <taxon>Lysobacterales</taxon>
        <taxon>Rhodanobacteraceae</taxon>
        <taxon>Dokdonella</taxon>
    </lineage>
</organism>
<comment type="similarity">
    <text evidence="11">Belongs to the KdpC family.</text>
</comment>
<dbReference type="STRING" id="1300342.I596_428"/>
<evidence type="ECO:0000256" key="4">
    <source>
        <dbReference type="ARBA" id="ARBA00022692"/>
    </source>
</evidence>
<proteinExistence type="inferred from homology"/>
<keyword evidence="2 11" id="KW-1003">Cell membrane</keyword>
<name>A0A167GEA8_9GAMM</name>
<keyword evidence="8 11" id="KW-1133">Transmembrane helix</keyword>
<keyword evidence="10 11" id="KW-0472">Membrane</keyword>
<dbReference type="Proteomes" id="UP000076830">
    <property type="component" value="Chromosome"/>
</dbReference>
<dbReference type="PIRSF" id="PIRSF001296">
    <property type="entry name" value="K_ATPase_KdpC"/>
    <property type="match status" value="1"/>
</dbReference>
<keyword evidence="4 11" id="KW-0812">Transmembrane</keyword>
<evidence type="ECO:0000313" key="12">
    <source>
        <dbReference type="EMBL" id="ANB16465.1"/>
    </source>
</evidence>
<evidence type="ECO:0000256" key="6">
    <source>
        <dbReference type="ARBA" id="ARBA00022840"/>
    </source>
</evidence>
<keyword evidence="1 11" id="KW-0813">Transport</keyword>
<feature type="transmembrane region" description="Helical" evidence="11">
    <location>
        <begin position="15"/>
        <end position="37"/>
    </location>
</feature>
<dbReference type="PANTHER" id="PTHR30042:SF2">
    <property type="entry name" value="POTASSIUM-TRANSPORTING ATPASE KDPC SUBUNIT"/>
    <property type="match status" value="1"/>
</dbReference>
<accession>A0A167GEA8</accession>
<evidence type="ECO:0000256" key="9">
    <source>
        <dbReference type="ARBA" id="ARBA00023065"/>
    </source>
</evidence>
<protein>
    <recommendedName>
        <fullName evidence="11">Potassium-transporting ATPase KdpC subunit</fullName>
    </recommendedName>
    <alternativeName>
        <fullName evidence="11">ATP phosphohydrolase [potassium-transporting] C chain</fullName>
    </alternativeName>
    <alternativeName>
        <fullName evidence="11">Potassium-binding and translocating subunit C</fullName>
    </alternativeName>
    <alternativeName>
        <fullName evidence="11">Potassium-translocating ATPase C chain</fullName>
    </alternativeName>
</protein>
<keyword evidence="5 11" id="KW-0547">Nucleotide-binding</keyword>
<dbReference type="NCBIfam" id="TIGR00681">
    <property type="entry name" value="kdpC"/>
    <property type="match status" value="1"/>
</dbReference>
<reference evidence="12 13" key="1">
    <citation type="submission" date="2016-04" db="EMBL/GenBank/DDBJ databases">
        <title>Complete genome sequence of Dokdonella koreensis DS-123T.</title>
        <authorList>
            <person name="Kim J.F."/>
            <person name="Lee H."/>
            <person name="Kwak M.-J."/>
        </authorList>
    </citation>
    <scope>NUCLEOTIDE SEQUENCE [LARGE SCALE GENOMIC DNA]</scope>
    <source>
        <strain evidence="12 13">DS-123</strain>
    </source>
</reference>
<comment type="function">
    <text evidence="11">Part of the high-affinity ATP-driven potassium transport (or Kdp) system, which catalyzes the hydrolysis of ATP coupled with the electrogenic transport of potassium into the cytoplasm. This subunit acts as a catalytic chaperone that increases the ATP-binding affinity of the ATP-hydrolyzing subunit KdpB by the formation of a transient KdpB/KdpC/ATP ternary complex.</text>
</comment>
<dbReference type="InterPro" id="IPR003820">
    <property type="entry name" value="KdpC"/>
</dbReference>
<dbReference type="OrthoDB" id="9788285at2"/>